<dbReference type="PROSITE" id="PS51198">
    <property type="entry name" value="UVRD_HELICASE_ATP_BIND"/>
    <property type="match status" value="1"/>
</dbReference>
<dbReference type="Gene3D" id="3.40.50.300">
    <property type="entry name" value="P-loop containing nucleotide triphosphate hydrolases"/>
    <property type="match status" value="2"/>
</dbReference>
<feature type="domain" description="UvrD-like helicase C-terminal" evidence="18">
    <location>
        <begin position="450"/>
        <end position="740"/>
    </location>
</feature>
<dbReference type="GO" id="GO:0005524">
    <property type="term" value="F:ATP binding"/>
    <property type="evidence" value="ECO:0007669"/>
    <property type="project" value="UniProtKB-UniRule"/>
</dbReference>
<dbReference type="SUPFAM" id="SSF52980">
    <property type="entry name" value="Restriction endonuclease-like"/>
    <property type="match status" value="1"/>
</dbReference>
<proteinExistence type="inferred from homology"/>
<sequence>MKRPMNLCTAPLNGTTLIEASAGTGKTYTLAGLFVRLLLERNLTVDQILVVTFTEAATEELRGRIRKRLSDMAGVLADELEADDELERDLLARFGGTDSARRLALAVRNFDLAQIFTIHGFCKRMLGKNGFECSALFDTELVPDLKDLRRQVCVDFWREHILPLPGLTGSEVRARLTPEHLEELAGLPFLTQKIRIVPDTIPPDPAPLDQAVREACERLGDSWAVVEREVRELLLGQAGNFNARMFTPGKLDQRLDAMQNFLADPGIGPKDRLKLLGELTPEYMRAMTKKSFTAPEHPFFERVQEILTLIQALSQALGPFVVRLRHQFLTGVTARMDELKKRRNVQGFDDLLRNMHAALASPELVAAARSQYHAALIDEFQDTDSLQYDIFRTLFAARDEDDGNERALFLIGDPKQAIYSFRGADLHTYLDAAKDCARSTTLGVNYRSTVELIEAVNQLFSRNQNPFLHEDITYQPVSAPGPDQEKFMQDGQLCAPMVIWQVQSEDKPLSKGALLPRICRAVSAEISRLLRDSAEGRVRIGEKSLLPGDIAILVETHAQGEAAHQALGRLGIPGVLTHTSSVFASAEATELLSVLRGMADCRRPAALQTALATSVIGLTAPELARLDEDGGELERWFERLLACRDLWERRGVMAAVRRLFADLSVRERLVSLQGGERRMTNVLHCLELLHAHERESGASMHALLTWFARQLHTATSEESQLRLDTDREAIQIVTIHKSKGLQYPVVFCPFVYGKARCPEDRALIHDDGLLLDLGSPDLPARKSMAENEARTERVRLLYVALTRAVNRCYVVWGRIREAETSGAAWLFHGRHADGDGSLSWDVIPEETVAADLAELACEHIEVTAMPDTEPEQGPAQFTHAPDLDCRTWERTLGPGQGLASFTGLTRGSEHAARPGLDEADASGQTDGNALSMANFPRGAAAGSCLHQIFEHIDFTDSGTIPAAVTRALDAYGFDPAWEGTVRDMVEQTLRADLGKFRLETIGARDKLVELEFLFPLRPVTREALAAVYRDAARVLPEDLPERMEGLRFEPRRGFMTGFMDLVVRREGKYYLLDWKSNWLGPTPGHYTPEALHAAMAGNHYFLQYHLYCVALDRHLALRLPDYDRAAHFGGVRYVFLRGIDPDRPGQGVYADCPDPGFLSALEDALIDMEKR</sequence>
<evidence type="ECO:0000256" key="14">
    <source>
        <dbReference type="ARBA" id="ARBA00034808"/>
    </source>
</evidence>
<dbReference type="NCBIfam" id="TIGR00609">
    <property type="entry name" value="recB"/>
    <property type="match status" value="1"/>
</dbReference>
<dbReference type="Gene3D" id="1.10.3170.10">
    <property type="entry name" value="Recbcd, chain B, domain 2"/>
    <property type="match status" value="1"/>
</dbReference>
<comment type="caution">
    <text evidence="19">The sequence shown here is derived from an EMBL/GenBank/DDBJ whole genome shotgun (WGS) entry which is preliminary data.</text>
</comment>
<keyword evidence="7" id="KW-0269">Exonuclease</keyword>
<dbReference type="GO" id="GO:0000725">
    <property type="term" value="P:recombinational repair"/>
    <property type="evidence" value="ECO:0007669"/>
    <property type="project" value="TreeGrafter"/>
</dbReference>
<gene>
    <name evidence="19" type="ORF">SAMN05421830_106161</name>
</gene>
<keyword evidence="6 16" id="KW-0347">Helicase</keyword>
<evidence type="ECO:0000256" key="11">
    <source>
        <dbReference type="ARBA" id="ARBA00023204"/>
    </source>
</evidence>
<dbReference type="HAMAP" id="MF_01485">
    <property type="entry name" value="RecB"/>
    <property type="match status" value="1"/>
</dbReference>
<dbReference type="GO" id="GO:0005829">
    <property type="term" value="C:cytosol"/>
    <property type="evidence" value="ECO:0007669"/>
    <property type="project" value="TreeGrafter"/>
</dbReference>
<dbReference type="Gene3D" id="1.10.486.10">
    <property type="entry name" value="PCRA, domain 4"/>
    <property type="match status" value="1"/>
</dbReference>
<dbReference type="Pfam" id="PF13361">
    <property type="entry name" value="UvrD_C"/>
    <property type="match status" value="1"/>
</dbReference>
<dbReference type="PANTHER" id="PTHR11070:SF23">
    <property type="entry name" value="RECBCD ENZYME SUBUNIT RECB"/>
    <property type="match status" value="1"/>
</dbReference>
<evidence type="ECO:0000256" key="2">
    <source>
        <dbReference type="ARBA" id="ARBA00022723"/>
    </source>
</evidence>
<dbReference type="RefSeq" id="WP_092192219.1">
    <property type="nucleotide sequence ID" value="NZ_FOTO01000006.1"/>
</dbReference>
<dbReference type="GO" id="GO:0009338">
    <property type="term" value="C:exodeoxyribonuclease V complex"/>
    <property type="evidence" value="ECO:0007669"/>
    <property type="project" value="TreeGrafter"/>
</dbReference>
<dbReference type="PROSITE" id="PS51217">
    <property type="entry name" value="UVRD_HELICASE_CTER"/>
    <property type="match status" value="1"/>
</dbReference>
<evidence type="ECO:0000256" key="5">
    <source>
        <dbReference type="ARBA" id="ARBA00022801"/>
    </source>
</evidence>
<dbReference type="GO" id="GO:0043138">
    <property type="term" value="F:3'-5' DNA helicase activity"/>
    <property type="evidence" value="ECO:0007669"/>
    <property type="project" value="UniProtKB-EC"/>
</dbReference>
<dbReference type="PANTHER" id="PTHR11070">
    <property type="entry name" value="UVRD / RECB / PCRA DNA HELICASE FAMILY MEMBER"/>
    <property type="match status" value="1"/>
</dbReference>
<keyword evidence="5 16" id="KW-0378">Hydrolase</keyword>
<dbReference type="InterPro" id="IPR011604">
    <property type="entry name" value="PDDEXK-like_dom_sf"/>
</dbReference>
<evidence type="ECO:0000256" key="8">
    <source>
        <dbReference type="ARBA" id="ARBA00022840"/>
    </source>
</evidence>
<evidence type="ECO:0000256" key="10">
    <source>
        <dbReference type="ARBA" id="ARBA00023125"/>
    </source>
</evidence>
<evidence type="ECO:0000256" key="13">
    <source>
        <dbReference type="ARBA" id="ARBA00034617"/>
    </source>
</evidence>
<feature type="binding site" evidence="16">
    <location>
        <begin position="20"/>
        <end position="27"/>
    </location>
    <ligand>
        <name>ATP</name>
        <dbReference type="ChEBI" id="CHEBI:30616"/>
    </ligand>
</feature>
<dbReference type="InterPro" id="IPR011335">
    <property type="entry name" value="Restrct_endonuc-II-like"/>
</dbReference>
<keyword evidence="20" id="KW-1185">Reference proteome</keyword>
<dbReference type="GO" id="GO:0008854">
    <property type="term" value="F:exodeoxyribonuclease V activity"/>
    <property type="evidence" value="ECO:0007669"/>
    <property type="project" value="InterPro"/>
</dbReference>
<accession>A0A8G2C3E8</accession>
<evidence type="ECO:0000313" key="20">
    <source>
        <dbReference type="Proteomes" id="UP000199581"/>
    </source>
</evidence>
<feature type="domain" description="UvrD-like helicase ATP-binding" evidence="17">
    <location>
        <begin position="1"/>
        <end position="449"/>
    </location>
</feature>
<keyword evidence="11" id="KW-0234">DNA repair</keyword>
<dbReference type="InterPro" id="IPR004586">
    <property type="entry name" value="RecB"/>
</dbReference>
<dbReference type="CDD" id="cd22352">
    <property type="entry name" value="RecB_C-like"/>
    <property type="match status" value="1"/>
</dbReference>
<keyword evidence="8 16" id="KW-0067">ATP-binding</keyword>
<dbReference type="GO" id="GO:0046872">
    <property type="term" value="F:metal ion binding"/>
    <property type="evidence" value="ECO:0007669"/>
    <property type="project" value="UniProtKB-KW"/>
</dbReference>
<dbReference type="Pfam" id="PF00580">
    <property type="entry name" value="UvrD-helicase"/>
    <property type="match status" value="1"/>
</dbReference>
<evidence type="ECO:0000256" key="6">
    <source>
        <dbReference type="ARBA" id="ARBA00022806"/>
    </source>
</evidence>
<protein>
    <recommendedName>
        <fullName evidence="14">DNA 3'-5' helicase</fullName>
        <ecNumber evidence="14">5.6.2.4</ecNumber>
    </recommendedName>
</protein>
<keyword evidence="9" id="KW-0460">Magnesium</keyword>
<evidence type="ECO:0000259" key="18">
    <source>
        <dbReference type="PROSITE" id="PS51217"/>
    </source>
</evidence>
<dbReference type="OrthoDB" id="9810135at2"/>
<organism evidence="19 20">
    <name type="scientific">Desulfomicrobium norvegicum (strain DSM 1741 / NCIMB 8310)</name>
    <name type="common">Desulfovibrio baculatus (strain Norway 4)</name>
    <name type="synonym">Desulfovibrio desulfuricans (strain Norway 4)</name>
    <dbReference type="NCBI Taxonomy" id="52561"/>
    <lineage>
        <taxon>Bacteria</taxon>
        <taxon>Pseudomonadati</taxon>
        <taxon>Thermodesulfobacteriota</taxon>
        <taxon>Desulfovibrionia</taxon>
        <taxon>Desulfovibrionales</taxon>
        <taxon>Desulfomicrobiaceae</taxon>
        <taxon>Desulfomicrobium</taxon>
    </lineage>
</organism>
<reference evidence="19 20" key="1">
    <citation type="submission" date="2016-10" db="EMBL/GenBank/DDBJ databases">
        <authorList>
            <person name="Varghese N."/>
            <person name="Submissions S."/>
        </authorList>
    </citation>
    <scope>NUCLEOTIDE SEQUENCE [LARGE SCALE GENOMIC DNA]</scope>
    <source>
        <strain evidence="19 20">DSM 1741</strain>
    </source>
</reference>
<evidence type="ECO:0000256" key="15">
    <source>
        <dbReference type="ARBA" id="ARBA00048988"/>
    </source>
</evidence>
<evidence type="ECO:0000256" key="1">
    <source>
        <dbReference type="ARBA" id="ARBA00022722"/>
    </source>
</evidence>
<dbReference type="AlphaFoldDB" id="A0A8G2C3E8"/>
<dbReference type="InterPro" id="IPR027417">
    <property type="entry name" value="P-loop_NTPase"/>
</dbReference>
<dbReference type="EC" id="5.6.2.4" evidence="14"/>
<evidence type="ECO:0000259" key="17">
    <source>
        <dbReference type="PROSITE" id="PS51198"/>
    </source>
</evidence>
<evidence type="ECO:0000256" key="16">
    <source>
        <dbReference type="PROSITE-ProRule" id="PRU00560"/>
    </source>
</evidence>
<name>A0A8G2C3E8_DESNO</name>
<comment type="catalytic activity">
    <reaction evidence="15">
        <text>ATP + H2O = ADP + phosphate + H(+)</text>
        <dbReference type="Rhea" id="RHEA:13065"/>
        <dbReference type="ChEBI" id="CHEBI:15377"/>
        <dbReference type="ChEBI" id="CHEBI:15378"/>
        <dbReference type="ChEBI" id="CHEBI:30616"/>
        <dbReference type="ChEBI" id="CHEBI:43474"/>
        <dbReference type="ChEBI" id="CHEBI:456216"/>
        <dbReference type="EC" id="5.6.2.4"/>
    </reaction>
</comment>
<evidence type="ECO:0000256" key="4">
    <source>
        <dbReference type="ARBA" id="ARBA00022763"/>
    </source>
</evidence>
<keyword evidence="1" id="KW-0540">Nuclease</keyword>
<evidence type="ECO:0000256" key="7">
    <source>
        <dbReference type="ARBA" id="ARBA00022839"/>
    </source>
</evidence>
<keyword evidence="12" id="KW-0413">Isomerase</keyword>
<keyword evidence="2" id="KW-0479">Metal-binding</keyword>
<dbReference type="InterPro" id="IPR000212">
    <property type="entry name" value="DNA_helicase_UvrD/REP"/>
</dbReference>
<keyword evidence="10" id="KW-0238">DNA-binding</keyword>
<evidence type="ECO:0000256" key="9">
    <source>
        <dbReference type="ARBA" id="ARBA00022842"/>
    </source>
</evidence>
<evidence type="ECO:0000256" key="12">
    <source>
        <dbReference type="ARBA" id="ARBA00023235"/>
    </source>
</evidence>
<dbReference type="InterPro" id="IPR014016">
    <property type="entry name" value="UvrD-like_ATP-bd"/>
</dbReference>
<evidence type="ECO:0000313" key="19">
    <source>
        <dbReference type="EMBL" id="SFL79068.1"/>
    </source>
</evidence>
<dbReference type="EMBL" id="FOTO01000006">
    <property type="protein sequence ID" value="SFL79068.1"/>
    <property type="molecule type" value="Genomic_DNA"/>
</dbReference>
<comment type="catalytic activity">
    <reaction evidence="13">
        <text>Couples ATP hydrolysis with the unwinding of duplex DNA by translocating in the 3'-5' direction.</text>
        <dbReference type="EC" id="5.6.2.4"/>
    </reaction>
</comment>
<dbReference type="Proteomes" id="UP000199581">
    <property type="component" value="Unassembled WGS sequence"/>
</dbReference>
<keyword evidence="4" id="KW-0227">DNA damage</keyword>
<dbReference type="InterPro" id="IPR014017">
    <property type="entry name" value="DNA_helicase_UvrD-like_C"/>
</dbReference>
<dbReference type="SUPFAM" id="SSF52540">
    <property type="entry name" value="P-loop containing nucleoside triphosphate hydrolases"/>
    <property type="match status" value="1"/>
</dbReference>
<dbReference type="GO" id="GO:0003677">
    <property type="term" value="F:DNA binding"/>
    <property type="evidence" value="ECO:0007669"/>
    <property type="project" value="UniProtKB-KW"/>
</dbReference>
<dbReference type="Gene3D" id="3.90.320.10">
    <property type="match status" value="1"/>
</dbReference>
<keyword evidence="3 16" id="KW-0547">Nucleotide-binding</keyword>
<evidence type="ECO:0000256" key="3">
    <source>
        <dbReference type="ARBA" id="ARBA00022741"/>
    </source>
</evidence>